<name>A0A2R6NP85_9APHY</name>
<keyword evidence="2" id="KW-1185">Reference proteome</keyword>
<organism evidence="1 2">
    <name type="scientific">Hermanssonia centrifuga</name>
    <dbReference type="NCBI Taxonomy" id="98765"/>
    <lineage>
        <taxon>Eukaryota</taxon>
        <taxon>Fungi</taxon>
        <taxon>Dikarya</taxon>
        <taxon>Basidiomycota</taxon>
        <taxon>Agaricomycotina</taxon>
        <taxon>Agaricomycetes</taxon>
        <taxon>Polyporales</taxon>
        <taxon>Meruliaceae</taxon>
        <taxon>Hermanssonia</taxon>
    </lineage>
</organism>
<sequence>MSALHGAHKLYEVVKKIRDGPEEIQALQDQARLLANILPKIRDVFQREGDSTSSALLIGRRIITDLKAAYLGHKETK</sequence>
<dbReference type="OrthoDB" id="539213at2759"/>
<comment type="caution">
    <text evidence="1">The sequence shown here is derived from an EMBL/GenBank/DDBJ whole genome shotgun (WGS) entry which is preliminary data.</text>
</comment>
<gene>
    <name evidence="1" type="ORF">PHLCEN_2v9974</name>
</gene>
<proteinExistence type="predicted"/>
<evidence type="ECO:0000313" key="1">
    <source>
        <dbReference type="EMBL" id="PSR74279.1"/>
    </source>
</evidence>
<dbReference type="Proteomes" id="UP000186601">
    <property type="component" value="Unassembled WGS sequence"/>
</dbReference>
<dbReference type="EMBL" id="MLYV02001007">
    <property type="protein sequence ID" value="PSR74279.1"/>
    <property type="molecule type" value="Genomic_DNA"/>
</dbReference>
<accession>A0A2R6NP85</accession>
<evidence type="ECO:0000313" key="2">
    <source>
        <dbReference type="Proteomes" id="UP000186601"/>
    </source>
</evidence>
<protein>
    <submittedName>
        <fullName evidence="1">Uncharacterized protein</fullName>
    </submittedName>
</protein>
<dbReference type="AlphaFoldDB" id="A0A2R6NP85"/>
<reference evidence="1 2" key="1">
    <citation type="submission" date="2018-02" db="EMBL/GenBank/DDBJ databases">
        <title>Genome sequence of the basidiomycete white-rot fungus Phlebia centrifuga.</title>
        <authorList>
            <person name="Granchi Z."/>
            <person name="Peng M."/>
            <person name="de Vries R.P."/>
            <person name="Hilden K."/>
            <person name="Makela M.R."/>
            <person name="Grigoriev I."/>
            <person name="Riley R."/>
        </authorList>
    </citation>
    <scope>NUCLEOTIDE SEQUENCE [LARGE SCALE GENOMIC DNA]</scope>
    <source>
        <strain evidence="1 2">FBCC195</strain>
    </source>
</reference>